<evidence type="ECO:0000313" key="1">
    <source>
        <dbReference type="EMBL" id="CAL1273150.1"/>
    </source>
</evidence>
<dbReference type="AlphaFoldDB" id="A0AAV1ZMX5"/>
<dbReference type="Proteomes" id="UP001497382">
    <property type="component" value="Unassembled WGS sequence"/>
</dbReference>
<dbReference type="EMBL" id="CAXIEN010000065">
    <property type="protein sequence ID" value="CAL1273150.1"/>
    <property type="molecule type" value="Genomic_DNA"/>
</dbReference>
<reference evidence="1 2" key="1">
    <citation type="submission" date="2024-04" db="EMBL/GenBank/DDBJ databases">
        <authorList>
            <person name="Rising A."/>
            <person name="Reimegard J."/>
            <person name="Sonavane S."/>
            <person name="Akerstrom W."/>
            <person name="Nylinder S."/>
            <person name="Hedman E."/>
            <person name="Kallberg Y."/>
        </authorList>
    </citation>
    <scope>NUCLEOTIDE SEQUENCE [LARGE SCALE GENOMIC DNA]</scope>
</reference>
<name>A0AAV1ZMX5_9ARAC</name>
<organism evidence="1 2">
    <name type="scientific">Larinioides sclopetarius</name>
    <dbReference type="NCBI Taxonomy" id="280406"/>
    <lineage>
        <taxon>Eukaryota</taxon>
        <taxon>Metazoa</taxon>
        <taxon>Ecdysozoa</taxon>
        <taxon>Arthropoda</taxon>
        <taxon>Chelicerata</taxon>
        <taxon>Arachnida</taxon>
        <taxon>Araneae</taxon>
        <taxon>Araneomorphae</taxon>
        <taxon>Entelegynae</taxon>
        <taxon>Araneoidea</taxon>
        <taxon>Araneidae</taxon>
        <taxon>Larinioides</taxon>
    </lineage>
</organism>
<accession>A0AAV1ZMX5</accession>
<proteinExistence type="predicted"/>
<feature type="non-terminal residue" evidence="1">
    <location>
        <position position="1"/>
    </location>
</feature>
<evidence type="ECO:0000313" key="2">
    <source>
        <dbReference type="Proteomes" id="UP001497382"/>
    </source>
</evidence>
<comment type="caution">
    <text evidence="1">The sequence shown here is derived from an EMBL/GenBank/DDBJ whole genome shotgun (WGS) entry which is preliminary data.</text>
</comment>
<sequence>PVLIWICAKLCLRVSSQSVKNFGPSKSTIDFTTEKGLHSVKPTISKWPILSYRKSDVKVSRLRIGHTRYTHRGNYDNGPKVSIFSLPKNEELKKNG</sequence>
<protein>
    <submittedName>
        <fullName evidence="1">Uncharacterized protein</fullName>
    </submittedName>
</protein>
<gene>
    <name evidence="1" type="ORF">LARSCL_LOCUS6739</name>
</gene>
<keyword evidence="2" id="KW-1185">Reference proteome</keyword>